<dbReference type="SFLD" id="SFLDS00052">
    <property type="entry name" value="Ferric_Reductase_Domain"/>
    <property type="match status" value="1"/>
</dbReference>
<organism evidence="18 19">
    <name type="scientific">Trichomonascus ciferrii</name>
    <dbReference type="NCBI Taxonomy" id="44093"/>
    <lineage>
        <taxon>Eukaryota</taxon>
        <taxon>Fungi</taxon>
        <taxon>Dikarya</taxon>
        <taxon>Ascomycota</taxon>
        <taxon>Saccharomycotina</taxon>
        <taxon>Dipodascomycetes</taxon>
        <taxon>Dipodascales</taxon>
        <taxon>Trichomonascaceae</taxon>
        <taxon>Trichomonascus</taxon>
        <taxon>Trichomonascus ciferrii complex</taxon>
    </lineage>
</organism>
<keyword evidence="10 16" id="KW-1133">Transmembrane helix</keyword>
<dbReference type="CDD" id="cd06186">
    <property type="entry name" value="NOX_Duox_like_FAD_NADP"/>
    <property type="match status" value="1"/>
</dbReference>
<keyword evidence="9" id="KW-0249">Electron transport</keyword>
<evidence type="ECO:0000256" key="6">
    <source>
        <dbReference type="ARBA" id="ARBA00022630"/>
    </source>
</evidence>
<evidence type="ECO:0000256" key="4">
    <source>
        <dbReference type="ARBA" id="ARBA00022448"/>
    </source>
</evidence>
<evidence type="ECO:0000256" key="1">
    <source>
        <dbReference type="ARBA" id="ARBA00004651"/>
    </source>
</evidence>
<dbReference type="InterPro" id="IPR051410">
    <property type="entry name" value="Ferric/Cupric_Reductase"/>
</dbReference>
<dbReference type="PROSITE" id="PS51384">
    <property type="entry name" value="FAD_FR"/>
    <property type="match status" value="1"/>
</dbReference>
<dbReference type="SUPFAM" id="SSF52343">
    <property type="entry name" value="Ferredoxin reductase-like, C-terminal NADP-linked domain"/>
    <property type="match status" value="1"/>
</dbReference>
<dbReference type="InterPro" id="IPR039261">
    <property type="entry name" value="FNR_nucleotide-bd"/>
</dbReference>
<reference evidence="18" key="1">
    <citation type="journal article" date="2019" name="G3 (Bethesda)">
        <title>Genome Assemblies of Two Rare Opportunistic Yeast Pathogens: Diutina rugosa (syn. Candida rugosa) and Trichomonascus ciferrii (syn. Candida ciferrii).</title>
        <authorList>
            <person name="Mixao V."/>
            <person name="Saus E."/>
            <person name="Hansen A.P."/>
            <person name="Lass-Florl C."/>
            <person name="Gabaldon T."/>
        </authorList>
    </citation>
    <scope>NUCLEOTIDE SEQUENCE</scope>
    <source>
        <strain evidence="18">CBS 4856</strain>
    </source>
</reference>
<dbReference type="GO" id="GO:0052851">
    <property type="term" value="F:ferric-chelate reductase (NADPH) activity"/>
    <property type="evidence" value="ECO:0007669"/>
    <property type="project" value="UniProtKB-EC"/>
</dbReference>
<evidence type="ECO:0000256" key="2">
    <source>
        <dbReference type="ARBA" id="ARBA00006278"/>
    </source>
</evidence>
<evidence type="ECO:0000256" key="5">
    <source>
        <dbReference type="ARBA" id="ARBA00022475"/>
    </source>
</evidence>
<evidence type="ECO:0000256" key="11">
    <source>
        <dbReference type="ARBA" id="ARBA00023002"/>
    </source>
</evidence>
<accession>A0A642UK02</accession>
<evidence type="ECO:0000256" key="3">
    <source>
        <dbReference type="ARBA" id="ARBA00012668"/>
    </source>
</evidence>
<dbReference type="VEuPathDB" id="FungiDB:TRICI_006203"/>
<feature type="transmembrane region" description="Helical" evidence="16">
    <location>
        <begin position="118"/>
        <end position="135"/>
    </location>
</feature>
<dbReference type="OrthoDB" id="167398at2759"/>
<evidence type="ECO:0000256" key="8">
    <source>
        <dbReference type="ARBA" id="ARBA00022827"/>
    </source>
</evidence>
<keyword evidence="6" id="KW-0285">Flavoprotein</keyword>
<dbReference type="InterPro" id="IPR017938">
    <property type="entry name" value="Riboflavin_synthase-like_b-brl"/>
</dbReference>
<dbReference type="EC" id="1.16.1.9" evidence="3"/>
<dbReference type="InterPro" id="IPR013112">
    <property type="entry name" value="FAD-bd_8"/>
</dbReference>
<dbReference type="SFLD" id="SFLDG01168">
    <property type="entry name" value="Ferric_reductase_subgroup_(FRE"/>
    <property type="match status" value="1"/>
</dbReference>
<keyword evidence="5" id="KW-1003">Cell membrane</keyword>
<feature type="transmembrane region" description="Helical" evidence="16">
    <location>
        <begin position="60"/>
        <end position="78"/>
    </location>
</feature>
<dbReference type="GO" id="GO:0015677">
    <property type="term" value="P:copper ion import"/>
    <property type="evidence" value="ECO:0007669"/>
    <property type="project" value="TreeGrafter"/>
</dbReference>
<comment type="caution">
    <text evidence="18">The sequence shown here is derived from an EMBL/GenBank/DDBJ whole genome shotgun (WGS) entry which is preliminary data.</text>
</comment>
<evidence type="ECO:0000256" key="16">
    <source>
        <dbReference type="SAM" id="Phobius"/>
    </source>
</evidence>
<dbReference type="GO" id="GO:0006826">
    <property type="term" value="P:iron ion transport"/>
    <property type="evidence" value="ECO:0007669"/>
    <property type="project" value="TreeGrafter"/>
</dbReference>
<dbReference type="SUPFAM" id="SSF63380">
    <property type="entry name" value="Riboflavin synthase domain-like"/>
    <property type="match status" value="1"/>
</dbReference>
<evidence type="ECO:0000259" key="17">
    <source>
        <dbReference type="PROSITE" id="PS51384"/>
    </source>
</evidence>
<evidence type="ECO:0000256" key="12">
    <source>
        <dbReference type="ARBA" id="ARBA00023065"/>
    </source>
</evidence>
<dbReference type="Pfam" id="PF01794">
    <property type="entry name" value="Ferric_reduct"/>
    <property type="match status" value="1"/>
</dbReference>
<comment type="subcellular location">
    <subcellularLocation>
        <location evidence="1">Cell membrane</location>
        <topology evidence="1">Multi-pass membrane protein</topology>
    </subcellularLocation>
</comment>
<evidence type="ECO:0000256" key="15">
    <source>
        <dbReference type="ARBA" id="ARBA00048483"/>
    </source>
</evidence>
<keyword evidence="8" id="KW-0274">FAD</keyword>
<feature type="domain" description="FAD-binding FR-type" evidence="17">
    <location>
        <begin position="152"/>
        <end position="272"/>
    </location>
</feature>
<evidence type="ECO:0000256" key="14">
    <source>
        <dbReference type="ARBA" id="ARBA00023180"/>
    </source>
</evidence>
<evidence type="ECO:0000313" key="18">
    <source>
        <dbReference type="EMBL" id="KAA8900534.1"/>
    </source>
</evidence>
<keyword evidence="7 16" id="KW-0812">Transmembrane</keyword>
<comment type="catalytic activity">
    <reaction evidence="15">
        <text>2 a Fe(II)-siderophore + NADP(+) + H(+) = 2 a Fe(III)-siderophore + NADPH</text>
        <dbReference type="Rhea" id="RHEA:28795"/>
        <dbReference type="Rhea" id="RHEA-COMP:11342"/>
        <dbReference type="Rhea" id="RHEA-COMP:11344"/>
        <dbReference type="ChEBI" id="CHEBI:15378"/>
        <dbReference type="ChEBI" id="CHEBI:29033"/>
        <dbReference type="ChEBI" id="CHEBI:29034"/>
        <dbReference type="ChEBI" id="CHEBI:57783"/>
        <dbReference type="ChEBI" id="CHEBI:58349"/>
        <dbReference type="EC" id="1.16.1.9"/>
    </reaction>
</comment>
<dbReference type="Proteomes" id="UP000761534">
    <property type="component" value="Unassembled WGS sequence"/>
</dbReference>
<dbReference type="PANTHER" id="PTHR32361:SF9">
    <property type="entry name" value="FERRIC REDUCTASE TRANSMEMBRANE COMPONENT 3-RELATED"/>
    <property type="match status" value="1"/>
</dbReference>
<dbReference type="Pfam" id="PF08022">
    <property type="entry name" value="FAD_binding_8"/>
    <property type="match status" value="1"/>
</dbReference>
<feature type="transmembrane region" description="Helical" evidence="16">
    <location>
        <begin position="90"/>
        <end position="111"/>
    </location>
</feature>
<dbReference type="AlphaFoldDB" id="A0A642UK02"/>
<evidence type="ECO:0000256" key="13">
    <source>
        <dbReference type="ARBA" id="ARBA00023136"/>
    </source>
</evidence>
<sequence length="422" mass="48136">MYDTKARQLLRMLADRAGIVSITQVPMIILFGGRNNFLIWLTGWPIEVFNVYHRWISRGILVLLLVHAISFSLSFTLAGSYNTVWSKPYWIFGITAFSSGAIIFFQSLRVLRQRNYEVFLAAHIALATVFIGAAWNHLKDLGELEYLYAAVAVWGTDRIARIIRIIWSGSPCRAQMVAYEDGVFKVLIDYSKRWKISPGTYLFVSFLSRESFWQFHPFSAVAPLDDKGTLTLYAKAKDGLTRDLYLNLCRQQGHRKNCRVLLEGPYGCQHALYRYEEVFIIAGGVGITGVYNYAEDMRKNPQRDHSVQLIWVIPDERPLEWFGEQIDYLSCAEQFQITVYITGTGNSNIQTEKPTIAGQYRKMRGKPDVDSFVRRCIVNASGKLAVLSCGPGSMNDQVRRAVAENIQSASSRVDYFEESFSW</sequence>
<dbReference type="InterPro" id="IPR017927">
    <property type="entry name" value="FAD-bd_FR_type"/>
</dbReference>
<keyword evidence="11" id="KW-0560">Oxidoreductase</keyword>
<dbReference type="PANTHER" id="PTHR32361">
    <property type="entry name" value="FERRIC/CUPRIC REDUCTASE TRANSMEMBRANE COMPONENT"/>
    <property type="match status" value="1"/>
</dbReference>
<name>A0A642UK02_9ASCO</name>
<keyword evidence="4" id="KW-0813">Transport</keyword>
<evidence type="ECO:0000256" key="10">
    <source>
        <dbReference type="ARBA" id="ARBA00022989"/>
    </source>
</evidence>
<proteinExistence type="inferred from homology"/>
<dbReference type="GO" id="GO:0006879">
    <property type="term" value="P:intracellular iron ion homeostasis"/>
    <property type="evidence" value="ECO:0007669"/>
    <property type="project" value="TreeGrafter"/>
</dbReference>
<keyword evidence="12" id="KW-0406">Ion transport</keyword>
<keyword evidence="14" id="KW-0325">Glycoprotein</keyword>
<keyword evidence="13 16" id="KW-0472">Membrane</keyword>
<dbReference type="InterPro" id="IPR013121">
    <property type="entry name" value="Fe_red_NAD-bd_6"/>
</dbReference>
<dbReference type="InterPro" id="IPR013130">
    <property type="entry name" value="Fe3_Rdtase_TM_dom"/>
</dbReference>
<gene>
    <name evidence="18" type="ORF">TRICI_006203</name>
</gene>
<dbReference type="Gene3D" id="3.40.50.80">
    <property type="entry name" value="Nucleotide-binding domain of ferredoxin-NADP reductase (FNR) module"/>
    <property type="match status" value="1"/>
</dbReference>
<dbReference type="Pfam" id="PF08030">
    <property type="entry name" value="NAD_binding_6"/>
    <property type="match status" value="1"/>
</dbReference>
<dbReference type="GO" id="GO:0005886">
    <property type="term" value="C:plasma membrane"/>
    <property type="evidence" value="ECO:0007669"/>
    <property type="project" value="UniProtKB-SubCell"/>
</dbReference>
<evidence type="ECO:0000256" key="7">
    <source>
        <dbReference type="ARBA" id="ARBA00022692"/>
    </source>
</evidence>
<keyword evidence="19" id="KW-1185">Reference proteome</keyword>
<evidence type="ECO:0000313" key="19">
    <source>
        <dbReference type="Proteomes" id="UP000761534"/>
    </source>
</evidence>
<evidence type="ECO:0000256" key="9">
    <source>
        <dbReference type="ARBA" id="ARBA00022982"/>
    </source>
</evidence>
<comment type="similarity">
    <text evidence="2">Belongs to the ferric reductase (FRE) family.</text>
</comment>
<dbReference type="EMBL" id="SWFS01000500">
    <property type="protein sequence ID" value="KAA8900534.1"/>
    <property type="molecule type" value="Genomic_DNA"/>
</dbReference>
<protein>
    <recommendedName>
        <fullName evidence="3">ferric-chelate reductase (NADPH)</fullName>
        <ecNumber evidence="3">1.16.1.9</ecNumber>
    </recommendedName>
</protein>